<keyword evidence="6 9" id="KW-0326">Glycosidase</keyword>
<evidence type="ECO:0000256" key="7">
    <source>
        <dbReference type="ARBA" id="ARBA00023326"/>
    </source>
</evidence>
<evidence type="ECO:0000256" key="2">
    <source>
        <dbReference type="ARBA" id="ARBA00009209"/>
    </source>
</evidence>
<reference evidence="9 10" key="1">
    <citation type="submission" date="2023-02" db="EMBL/GenBank/DDBJ databases">
        <title>Bacterial whole genome sequence for Curvibacter sp. HBC28.</title>
        <authorList>
            <person name="Le V."/>
            <person name="Ko S.-R."/>
            <person name="Ahn C.-Y."/>
            <person name="Oh H.-M."/>
        </authorList>
    </citation>
    <scope>NUCLEOTIDE SEQUENCE [LARGE SCALE GENOMIC DNA]</scope>
    <source>
        <strain evidence="9 10">HBC28</strain>
    </source>
</reference>
<dbReference type="Gene3D" id="1.50.10.10">
    <property type="match status" value="1"/>
</dbReference>
<dbReference type="RefSeq" id="WP_273927885.1">
    <property type="nucleotide sequence ID" value="NZ_JAQSIO010000006.1"/>
</dbReference>
<dbReference type="InterPro" id="IPR012341">
    <property type="entry name" value="6hp_glycosidase-like_sf"/>
</dbReference>
<keyword evidence="4 9" id="KW-0378">Hydrolase</keyword>
<dbReference type="PRINTS" id="PR00735">
    <property type="entry name" value="GLHYDRLASE8"/>
</dbReference>
<comment type="similarity">
    <text evidence="2">Belongs to the glycosyl hydrolase 8 (cellulase D) family.</text>
</comment>
<proteinExistence type="inferred from homology"/>
<comment type="catalytic activity">
    <reaction evidence="1">
        <text>Endohydrolysis of (1-&gt;4)-beta-D-glucosidic linkages in cellulose, lichenin and cereal beta-D-glucans.</text>
        <dbReference type="EC" id="3.2.1.4"/>
    </reaction>
</comment>
<evidence type="ECO:0000313" key="9">
    <source>
        <dbReference type="EMBL" id="MDD0816194.1"/>
    </source>
</evidence>
<evidence type="ECO:0000313" key="10">
    <source>
        <dbReference type="Proteomes" id="UP001528672"/>
    </source>
</evidence>
<name>A0ABT5MJW7_9BURK</name>
<dbReference type="Pfam" id="PF01270">
    <property type="entry name" value="Glyco_hydro_8"/>
    <property type="match status" value="1"/>
</dbReference>
<dbReference type="EC" id="3.2.1.4" evidence="3"/>
<protein>
    <recommendedName>
        <fullName evidence="3">cellulase</fullName>
        <ecNumber evidence="3">3.2.1.4</ecNumber>
    </recommendedName>
</protein>
<accession>A0ABT5MJW7</accession>
<dbReference type="GO" id="GO:0008810">
    <property type="term" value="F:cellulase activity"/>
    <property type="evidence" value="ECO:0007669"/>
    <property type="project" value="UniProtKB-EC"/>
</dbReference>
<comment type="caution">
    <text evidence="9">The sequence shown here is derived from an EMBL/GenBank/DDBJ whole genome shotgun (WGS) entry which is preliminary data.</text>
</comment>
<feature type="region of interest" description="Disordered" evidence="8">
    <location>
        <begin position="1"/>
        <end position="24"/>
    </location>
</feature>
<dbReference type="InterPro" id="IPR008928">
    <property type="entry name" value="6-hairpin_glycosidase_sf"/>
</dbReference>
<keyword evidence="5" id="KW-0136">Cellulose degradation</keyword>
<keyword evidence="10" id="KW-1185">Reference proteome</keyword>
<evidence type="ECO:0000256" key="3">
    <source>
        <dbReference type="ARBA" id="ARBA00012601"/>
    </source>
</evidence>
<dbReference type="NCBIfam" id="NF008305">
    <property type="entry name" value="PRK11097.1"/>
    <property type="match status" value="1"/>
</dbReference>
<dbReference type="InterPro" id="IPR002037">
    <property type="entry name" value="Glyco_hydro_8"/>
</dbReference>
<evidence type="ECO:0000256" key="6">
    <source>
        <dbReference type="ARBA" id="ARBA00023295"/>
    </source>
</evidence>
<evidence type="ECO:0000256" key="5">
    <source>
        <dbReference type="ARBA" id="ARBA00023001"/>
    </source>
</evidence>
<organism evidence="9 10">
    <name type="scientific">Curvibacter microcysteis</name>
    <dbReference type="NCBI Taxonomy" id="3026419"/>
    <lineage>
        <taxon>Bacteria</taxon>
        <taxon>Pseudomonadati</taxon>
        <taxon>Pseudomonadota</taxon>
        <taxon>Betaproteobacteria</taxon>
        <taxon>Burkholderiales</taxon>
        <taxon>Comamonadaceae</taxon>
        <taxon>Curvibacter</taxon>
    </lineage>
</organism>
<gene>
    <name evidence="9" type="primary">bcsZ</name>
    <name evidence="9" type="ORF">PSQ39_16260</name>
</gene>
<keyword evidence="7" id="KW-0624">Polysaccharide degradation</keyword>
<dbReference type="SUPFAM" id="SSF48208">
    <property type="entry name" value="Six-hairpin glycosidases"/>
    <property type="match status" value="1"/>
</dbReference>
<dbReference type="Proteomes" id="UP001528672">
    <property type="component" value="Unassembled WGS sequence"/>
</dbReference>
<evidence type="ECO:0000256" key="4">
    <source>
        <dbReference type="ARBA" id="ARBA00022801"/>
    </source>
</evidence>
<feature type="compositionally biased region" description="Low complexity" evidence="8">
    <location>
        <begin position="13"/>
        <end position="24"/>
    </location>
</feature>
<keyword evidence="7" id="KW-0119">Carbohydrate metabolism</keyword>
<sequence>MQQPATAPRWSLPRGRPAPTGRGGRRSFLSRLLAPVTLAPLVLALGNAVAAPSSAACQSSAEWPLWESFTERFAQEDGRVVDFSVAQMHSTSEGQSYAMFFALVANQPERFERLWRWTVANLAGGNIAARLPAWQWGQRKDGSWGVLDNNPASDADLWLAYALLEAARVWKKPAYETEARTLLARVVQDEITDLPGLGKMLLPGPVGFVFPDQKLWRLNPSYLPLPLLRRFAQLDPKGPWQALAQNTVRLLGDTAPRGYAPDWTAWRVAENGKGSFVADPQLGDVGSYDAIRTYLWAGMTPTTDPAAATVRRQLGGMAQAVEMAEFAPEKVQTTTGSVQGVGPIGFSAAMLPYLLTDGRSAALQLQQKRVQARLLDPAARLPYYDHVLGLFGTGWIEKRYQFLPTGRLQLRWEKACTTATKR</sequence>
<evidence type="ECO:0000256" key="1">
    <source>
        <dbReference type="ARBA" id="ARBA00000966"/>
    </source>
</evidence>
<dbReference type="EMBL" id="JAQSIO010000006">
    <property type="protein sequence ID" value="MDD0816194.1"/>
    <property type="molecule type" value="Genomic_DNA"/>
</dbReference>
<evidence type="ECO:0000256" key="8">
    <source>
        <dbReference type="SAM" id="MobiDB-lite"/>
    </source>
</evidence>